<organismHost>
    <name type="scientific">Lepidoptera</name>
    <name type="common">moths &amp; butterflies</name>
    <dbReference type="NCBI Taxonomy" id="7088"/>
</organismHost>
<accession>A0A891XKB1</accession>
<protein>
    <submittedName>
        <fullName evidence="1">LEF-7</fullName>
    </submittedName>
</protein>
<dbReference type="EMBL" id="MW162628">
    <property type="protein sequence ID" value="QRN46133.1"/>
    <property type="molecule type" value="Genomic_DNA"/>
</dbReference>
<name>A0A891XKB1_NPVSF</name>
<proteinExistence type="predicted"/>
<sequence length="351" mass="41132">MCVRVVYKRLANLTEPVVCLTRHYKKIKCGTMTTTNSYFVANNDEEQSLLGLLPTEIKWKILEYADYDTFIAVTGDHERADNILLSQGLFKKYFDTRPFDYCPNRDFRLAKYLKEDCVARLPLLADCLFQTYVKTQPENYVMTEDTLLKKFFNNEDITNLPLLIDGKFCEYTLKQEDSYDVTKDTLLMRYLGTGINMKNIVECYNRLIAFDKILRLVEASNSSTSKLLLMRKLRTVPFYAFFRLHKIAFPECLMPMNLAKVLMGYSNCLQHSSYILSKYCAQCYERSICLLSIKKFVTQNKWKDFYMVLFCSKCAYCLLNLPFEFVDFDGSLDEDDFLMDILDDMGSFDDY</sequence>
<organism evidence="1">
    <name type="scientific">Spodoptera frugiperda nuclear polyhedrosis virus</name>
    <name type="common">SfNPV</name>
    <dbReference type="NCBI Taxonomy" id="10455"/>
    <lineage>
        <taxon>Viruses</taxon>
        <taxon>Viruses incertae sedis</taxon>
        <taxon>Naldaviricetes</taxon>
        <taxon>Lefavirales</taxon>
        <taxon>Baculoviridae</taxon>
        <taxon>Alphabaculovirus</taxon>
        <taxon>Alphabaculovirus spofrugiperdae</taxon>
    </lineage>
</organism>
<evidence type="ECO:0000313" key="1">
    <source>
        <dbReference type="EMBL" id="QRN46133.1"/>
    </source>
</evidence>
<reference evidence="1" key="1">
    <citation type="journal article" date="2021" name="Infect. Genet. Evol.">
        <title>Genomic diversity in a population of Spodoptera frugiperda nucleopolyhedrovirus.</title>
        <authorList>
            <person name="Masson T."/>
            <person name="Fabre M.L."/>
            <person name="Pidre M.L."/>
            <person name="Niz J.M."/>
            <person name="Berretta M.F."/>
            <person name="Romanowski V."/>
            <person name="Ferrelli M.L."/>
        </authorList>
    </citation>
    <scope>NUCLEOTIDE SEQUENCE</scope>
    <source>
        <strain evidence="1">ARG-M</strain>
    </source>
</reference>